<dbReference type="RefSeq" id="WP_274259141.1">
    <property type="nucleotide sequence ID" value="NZ_CP117884.1"/>
</dbReference>
<keyword evidence="3" id="KW-0805">Transcription regulation</keyword>
<proteinExistence type="predicted"/>
<dbReference type="CDD" id="cd00383">
    <property type="entry name" value="trans_reg_C"/>
    <property type="match status" value="1"/>
</dbReference>
<protein>
    <submittedName>
        <fullName evidence="10">Response regulator transcription factor</fullName>
    </submittedName>
</protein>
<name>A0ABY7WP92_9LACO</name>
<evidence type="ECO:0000256" key="5">
    <source>
        <dbReference type="ARBA" id="ARBA00023163"/>
    </source>
</evidence>
<dbReference type="InterPro" id="IPR001867">
    <property type="entry name" value="OmpR/PhoB-type_DNA-bd"/>
</dbReference>
<dbReference type="InterPro" id="IPR039420">
    <property type="entry name" value="WalR-like"/>
</dbReference>
<feature type="modified residue" description="4-aspartylphosphate" evidence="6">
    <location>
        <position position="52"/>
    </location>
</feature>
<evidence type="ECO:0000256" key="3">
    <source>
        <dbReference type="ARBA" id="ARBA00023015"/>
    </source>
</evidence>
<dbReference type="Pfam" id="PF00486">
    <property type="entry name" value="Trans_reg_C"/>
    <property type="match status" value="1"/>
</dbReference>
<evidence type="ECO:0000313" key="11">
    <source>
        <dbReference type="Proteomes" id="UP001220377"/>
    </source>
</evidence>
<evidence type="ECO:0000313" key="10">
    <source>
        <dbReference type="EMBL" id="WDF81989.1"/>
    </source>
</evidence>
<keyword evidence="5" id="KW-0804">Transcription</keyword>
<gene>
    <name evidence="10" type="ORF">PQ472_08650</name>
</gene>
<dbReference type="EMBL" id="CP117884">
    <property type="protein sequence ID" value="WDF81989.1"/>
    <property type="molecule type" value="Genomic_DNA"/>
</dbReference>
<dbReference type="Gene3D" id="1.10.10.10">
    <property type="entry name" value="Winged helix-like DNA-binding domain superfamily/Winged helix DNA-binding domain"/>
    <property type="match status" value="1"/>
</dbReference>
<feature type="domain" description="Response regulatory" evidence="8">
    <location>
        <begin position="3"/>
        <end position="117"/>
    </location>
</feature>
<dbReference type="SUPFAM" id="SSF52172">
    <property type="entry name" value="CheY-like"/>
    <property type="match status" value="1"/>
</dbReference>
<keyword evidence="1 6" id="KW-0597">Phosphoprotein</keyword>
<dbReference type="Proteomes" id="UP001220377">
    <property type="component" value="Chromosome"/>
</dbReference>
<keyword evidence="4 7" id="KW-0238">DNA-binding</keyword>
<keyword evidence="2" id="KW-0902">Two-component regulatory system</keyword>
<dbReference type="Pfam" id="PF00072">
    <property type="entry name" value="Response_reg"/>
    <property type="match status" value="1"/>
</dbReference>
<dbReference type="InterPro" id="IPR036388">
    <property type="entry name" value="WH-like_DNA-bd_sf"/>
</dbReference>
<dbReference type="SUPFAM" id="SSF46894">
    <property type="entry name" value="C-terminal effector domain of the bipartite response regulators"/>
    <property type="match status" value="1"/>
</dbReference>
<dbReference type="SMART" id="SM00862">
    <property type="entry name" value="Trans_reg_C"/>
    <property type="match status" value="1"/>
</dbReference>
<dbReference type="InterPro" id="IPR001789">
    <property type="entry name" value="Sig_transdc_resp-reg_receiver"/>
</dbReference>
<evidence type="ECO:0000259" key="8">
    <source>
        <dbReference type="PROSITE" id="PS50110"/>
    </source>
</evidence>
<evidence type="ECO:0000259" key="9">
    <source>
        <dbReference type="PROSITE" id="PS51755"/>
    </source>
</evidence>
<reference evidence="10 11" key="1">
    <citation type="submission" date="2023-02" db="EMBL/GenBank/DDBJ databases">
        <title>Genome sequence of Lacticaseibacillus sp. KACC 23028.</title>
        <authorList>
            <person name="Kim S."/>
            <person name="Heo J."/>
            <person name="Kwon S.-W."/>
        </authorList>
    </citation>
    <scope>NUCLEOTIDE SEQUENCE [LARGE SCALE GENOMIC DNA]</scope>
    <source>
        <strain evidence="10 11">KACC 23028</strain>
    </source>
</reference>
<dbReference type="PANTHER" id="PTHR48111:SF40">
    <property type="entry name" value="PHOSPHATE REGULON TRANSCRIPTIONAL REGULATORY PROTEIN PHOB"/>
    <property type="match status" value="1"/>
</dbReference>
<sequence>MKKILVVDDEPAIATLLEYNLQREHYEVTVAGDGEEALRLGLERPFDFIILDLMLPSLDGFEVTKKLRAADVITPILILTAKDSETDKILGLELGADDYVTKPFSPREILARIKAIERRVSARQTVERKTLQVGELHMNLLNHHVKFATRTIQLTPREYDLLAYFAKHPGQVVSRETLLDHVWGFDYAGQTRMVDMQVSKLRDKLEKDPHQPRYLKTVRGYGYKFEEPNDE</sequence>
<dbReference type="Gene3D" id="6.10.250.690">
    <property type="match status" value="1"/>
</dbReference>
<feature type="domain" description="OmpR/PhoB-type" evidence="9">
    <location>
        <begin position="128"/>
        <end position="227"/>
    </location>
</feature>
<dbReference type="Gene3D" id="3.40.50.2300">
    <property type="match status" value="1"/>
</dbReference>
<dbReference type="SMART" id="SM00448">
    <property type="entry name" value="REC"/>
    <property type="match status" value="1"/>
</dbReference>
<evidence type="ECO:0000256" key="4">
    <source>
        <dbReference type="ARBA" id="ARBA00023125"/>
    </source>
</evidence>
<keyword evidence="11" id="KW-1185">Reference proteome</keyword>
<feature type="DNA-binding region" description="OmpR/PhoB-type" evidence="7">
    <location>
        <begin position="128"/>
        <end position="227"/>
    </location>
</feature>
<dbReference type="PROSITE" id="PS50110">
    <property type="entry name" value="RESPONSE_REGULATORY"/>
    <property type="match status" value="1"/>
</dbReference>
<dbReference type="PROSITE" id="PS51755">
    <property type="entry name" value="OMPR_PHOB"/>
    <property type="match status" value="1"/>
</dbReference>
<organism evidence="10 11">
    <name type="scientific">Lacticaseibacillus pabuli</name>
    <dbReference type="NCBI Taxonomy" id="3025672"/>
    <lineage>
        <taxon>Bacteria</taxon>
        <taxon>Bacillati</taxon>
        <taxon>Bacillota</taxon>
        <taxon>Bacilli</taxon>
        <taxon>Lactobacillales</taxon>
        <taxon>Lactobacillaceae</taxon>
        <taxon>Lacticaseibacillus</taxon>
    </lineage>
</organism>
<evidence type="ECO:0000256" key="6">
    <source>
        <dbReference type="PROSITE-ProRule" id="PRU00169"/>
    </source>
</evidence>
<evidence type="ECO:0000256" key="2">
    <source>
        <dbReference type="ARBA" id="ARBA00023012"/>
    </source>
</evidence>
<evidence type="ECO:0000256" key="7">
    <source>
        <dbReference type="PROSITE-ProRule" id="PRU01091"/>
    </source>
</evidence>
<accession>A0ABY7WP92</accession>
<dbReference type="InterPro" id="IPR011006">
    <property type="entry name" value="CheY-like_superfamily"/>
</dbReference>
<dbReference type="PANTHER" id="PTHR48111">
    <property type="entry name" value="REGULATOR OF RPOS"/>
    <property type="match status" value="1"/>
</dbReference>
<dbReference type="InterPro" id="IPR016032">
    <property type="entry name" value="Sig_transdc_resp-reg_C-effctor"/>
</dbReference>
<evidence type="ECO:0000256" key="1">
    <source>
        <dbReference type="ARBA" id="ARBA00022553"/>
    </source>
</evidence>